<feature type="transmembrane region" description="Helical" evidence="7">
    <location>
        <begin position="203"/>
        <end position="225"/>
    </location>
</feature>
<keyword evidence="4 7" id="KW-0812">Transmembrane</keyword>
<proteinExistence type="inferred from homology"/>
<dbReference type="CDD" id="cd06261">
    <property type="entry name" value="TM_PBP2"/>
    <property type="match status" value="1"/>
</dbReference>
<gene>
    <name evidence="9" type="ORF">FG385_06970</name>
</gene>
<dbReference type="GO" id="GO:0055085">
    <property type="term" value="P:transmembrane transport"/>
    <property type="evidence" value="ECO:0007669"/>
    <property type="project" value="InterPro"/>
</dbReference>
<evidence type="ECO:0000256" key="1">
    <source>
        <dbReference type="ARBA" id="ARBA00004651"/>
    </source>
</evidence>
<dbReference type="RefSeq" id="WP_139095776.1">
    <property type="nucleotide sequence ID" value="NZ_VDFW01000004.1"/>
</dbReference>
<dbReference type="PANTHER" id="PTHR43005">
    <property type="entry name" value="BLR7065 PROTEIN"/>
    <property type="match status" value="1"/>
</dbReference>
<keyword evidence="5 7" id="KW-1133">Transmembrane helix</keyword>
<evidence type="ECO:0000313" key="9">
    <source>
        <dbReference type="EMBL" id="TNC28159.1"/>
    </source>
</evidence>
<evidence type="ECO:0000256" key="5">
    <source>
        <dbReference type="ARBA" id="ARBA00022989"/>
    </source>
</evidence>
<dbReference type="Gene3D" id="1.10.3720.10">
    <property type="entry name" value="MetI-like"/>
    <property type="match status" value="1"/>
</dbReference>
<evidence type="ECO:0000259" key="8">
    <source>
        <dbReference type="PROSITE" id="PS50928"/>
    </source>
</evidence>
<sequence length="286" mass="29969">MRSKPLLLASPPILVIAAFIGFPVVAAVLYTFGFGGGPNSVIAAIAQNQHLASSGTFAAYAEVLGDPQVLRDLVVTLAVTVLTVVVVLLLAGAIALHVRLTGSRTAKLLAALSVVPLFIPVVIGAYAIRGFYASDGFFRTFAEHLGWNAPTLSYTMGAITIGEIWTSVPFGVLLLTSGFAAVPDAQIEAARDAGASVARTVRAVILPMSSTSVVIVTTFTAINVMGSFTVPYMTGPASPNMLGVTMTNYFISFNQPQQSEVMAMVVFVAAALIGVWYVRANVRSAR</sequence>
<dbReference type="OrthoDB" id="2162374at2"/>
<evidence type="ECO:0000256" key="3">
    <source>
        <dbReference type="ARBA" id="ARBA00022475"/>
    </source>
</evidence>
<dbReference type="AlphaFoldDB" id="A0A5C4M4S9"/>
<comment type="similarity">
    <text evidence="7">Belongs to the binding-protein-dependent transport system permease family.</text>
</comment>
<name>A0A5C4M4S9_9PSEU</name>
<dbReference type="Pfam" id="PF00528">
    <property type="entry name" value="BPD_transp_1"/>
    <property type="match status" value="1"/>
</dbReference>
<dbReference type="SUPFAM" id="SSF161098">
    <property type="entry name" value="MetI-like"/>
    <property type="match status" value="1"/>
</dbReference>
<comment type="caution">
    <text evidence="9">The sequence shown here is derived from an EMBL/GenBank/DDBJ whole genome shotgun (WGS) entry which is preliminary data.</text>
</comment>
<dbReference type="PANTHER" id="PTHR43005:SF1">
    <property type="entry name" value="SPERMIDINE_PUTRESCINE TRANSPORT SYSTEM PERMEASE PROTEIN"/>
    <property type="match status" value="1"/>
</dbReference>
<organism evidence="9 10">
    <name type="scientific">Amycolatopsis alkalitolerans</name>
    <dbReference type="NCBI Taxonomy" id="2547244"/>
    <lineage>
        <taxon>Bacteria</taxon>
        <taxon>Bacillati</taxon>
        <taxon>Actinomycetota</taxon>
        <taxon>Actinomycetes</taxon>
        <taxon>Pseudonocardiales</taxon>
        <taxon>Pseudonocardiaceae</taxon>
        <taxon>Amycolatopsis</taxon>
    </lineage>
</organism>
<comment type="subcellular location">
    <subcellularLocation>
        <location evidence="1 7">Cell membrane</location>
        <topology evidence="1 7">Multi-pass membrane protein</topology>
    </subcellularLocation>
</comment>
<evidence type="ECO:0000256" key="6">
    <source>
        <dbReference type="ARBA" id="ARBA00023136"/>
    </source>
</evidence>
<dbReference type="InterPro" id="IPR035906">
    <property type="entry name" value="MetI-like_sf"/>
</dbReference>
<evidence type="ECO:0000256" key="2">
    <source>
        <dbReference type="ARBA" id="ARBA00022448"/>
    </source>
</evidence>
<accession>A0A5C4M4S9</accession>
<protein>
    <submittedName>
        <fullName evidence="9">ABC transporter permease subunit</fullName>
    </submittedName>
</protein>
<dbReference type="PROSITE" id="PS50928">
    <property type="entry name" value="ABC_TM1"/>
    <property type="match status" value="1"/>
</dbReference>
<keyword evidence="2 7" id="KW-0813">Transport</keyword>
<keyword evidence="6 7" id="KW-0472">Membrane</keyword>
<feature type="domain" description="ABC transmembrane type-1" evidence="8">
    <location>
        <begin position="73"/>
        <end position="279"/>
    </location>
</feature>
<feature type="transmembrane region" description="Helical" evidence="7">
    <location>
        <begin position="152"/>
        <end position="182"/>
    </location>
</feature>
<evidence type="ECO:0000256" key="7">
    <source>
        <dbReference type="RuleBase" id="RU363032"/>
    </source>
</evidence>
<feature type="transmembrane region" description="Helical" evidence="7">
    <location>
        <begin position="261"/>
        <end position="278"/>
    </location>
</feature>
<dbReference type="GO" id="GO:0005886">
    <property type="term" value="C:plasma membrane"/>
    <property type="evidence" value="ECO:0007669"/>
    <property type="project" value="UniProtKB-SubCell"/>
</dbReference>
<keyword evidence="3" id="KW-1003">Cell membrane</keyword>
<feature type="transmembrane region" description="Helical" evidence="7">
    <location>
        <begin position="12"/>
        <end position="32"/>
    </location>
</feature>
<dbReference type="Proteomes" id="UP000305546">
    <property type="component" value="Unassembled WGS sequence"/>
</dbReference>
<evidence type="ECO:0000313" key="10">
    <source>
        <dbReference type="Proteomes" id="UP000305546"/>
    </source>
</evidence>
<reference evidence="9 10" key="1">
    <citation type="submission" date="2019-06" db="EMBL/GenBank/DDBJ databases">
        <title>Amycolatopsis alkalitolerans sp. nov., isolated from Gastrodia elata Blume.</title>
        <authorList>
            <person name="Narsing Rao M.P."/>
            <person name="Li W.J."/>
        </authorList>
    </citation>
    <scope>NUCLEOTIDE SEQUENCE [LARGE SCALE GENOMIC DNA]</scope>
    <source>
        <strain evidence="9 10">SYSUP0005</strain>
    </source>
</reference>
<evidence type="ECO:0000256" key="4">
    <source>
        <dbReference type="ARBA" id="ARBA00022692"/>
    </source>
</evidence>
<keyword evidence="10" id="KW-1185">Reference proteome</keyword>
<feature type="transmembrane region" description="Helical" evidence="7">
    <location>
        <begin position="108"/>
        <end position="132"/>
    </location>
</feature>
<dbReference type="InterPro" id="IPR000515">
    <property type="entry name" value="MetI-like"/>
</dbReference>
<feature type="transmembrane region" description="Helical" evidence="7">
    <location>
        <begin position="73"/>
        <end position="96"/>
    </location>
</feature>
<dbReference type="EMBL" id="VDFW01000004">
    <property type="protein sequence ID" value="TNC28159.1"/>
    <property type="molecule type" value="Genomic_DNA"/>
</dbReference>